<dbReference type="SUPFAM" id="SSF81343">
    <property type="entry name" value="Fumarate reductase respiratory complex transmembrane subunits"/>
    <property type="match status" value="1"/>
</dbReference>
<evidence type="ECO:0000313" key="2">
    <source>
        <dbReference type="EMBL" id="RSN69566.1"/>
    </source>
</evidence>
<dbReference type="AlphaFoldDB" id="A0A429G704"/>
<evidence type="ECO:0000313" key="3">
    <source>
        <dbReference type="Proteomes" id="UP000278149"/>
    </source>
</evidence>
<dbReference type="GO" id="GO:0016020">
    <property type="term" value="C:membrane"/>
    <property type="evidence" value="ECO:0007669"/>
    <property type="project" value="InterPro"/>
</dbReference>
<keyword evidence="1" id="KW-0472">Membrane</keyword>
<dbReference type="Proteomes" id="UP000278149">
    <property type="component" value="Unassembled WGS sequence"/>
</dbReference>
<dbReference type="EMBL" id="RCOR01000018">
    <property type="protein sequence ID" value="RSN69566.1"/>
    <property type="molecule type" value="Genomic_DNA"/>
</dbReference>
<dbReference type="InterPro" id="IPR034804">
    <property type="entry name" value="SQR/QFR_C/D"/>
</dbReference>
<evidence type="ECO:0008006" key="4">
    <source>
        <dbReference type="Google" id="ProtNLM"/>
    </source>
</evidence>
<gene>
    <name evidence="2" type="ORF">D9Q81_02885</name>
</gene>
<feature type="transmembrane region" description="Helical" evidence="1">
    <location>
        <begin position="64"/>
        <end position="91"/>
    </location>
</feature>
<organism evidence="2 3">
    <name type="scientific">Candidatus Korarchaeum cryptofilum</name>
    <dbReference type="NCBI Taxonomy" id="498846"/>
    <lineage>
        <taxon>Archaea</taxon>
        <taxon>Thermoproteota</taxon>
        <taxon>Candidatus Korarchaeia</taxon>
        <taxon>Candidatus Korarchaeales</taxon>
        <taxon>Candidatus Korarchaeaceae</taxon>
        <taxon>Candidatus Korarchaeum</taxon>
    </lineage>
</organism>
<name>A0A429G704_9CREN</name>
<feature type="transmembrane region" description="Helical" evidence="1">
    <location>
        <begin position="112"/>
        <end position="133"/>
    </location>
</feature>
<sequence length="141" mass="16168">MRPMSELEYYAQNRRGVSGWFKVRGYVIERKLYALHRITGILIVLFILPHFYSTGWHPGLWWDALLGVIVTFHVANGLRLTLLELFGIGIGKPLLVKKPFQRPVSIEGKQRYLLAISIIIFIALALIWSYYAILVKPLMGG</sequence>
<keyword evidence="1" id="KW-1133">Transmembrane helix</keyword>
<feature type="transmembrane region" description="Helical" evidence="1">
    <location>
        <begin position="32"/>
        <end position="52"/>
    </location>
</feature>
<protein>
    <recommendedName>
        <fullName evidence="4">Succinate dehydrogenase</fullName>
    </recommendedName>
</protein>
<keyword evidence="1" id="KW-0812">Transmembrane</keyword>
<accession>A0A429G704</accession>
<reference evidence="2 3" key="1">
    <citation type="submission" date="2018-10" db="EMBL/GenBank/DDBJ databases">
        <title>Co-occurring genomic capacity for anaerobic methane metabolism and dissimilatory sulfite reduction discovered in the Korarchaeota.</title>
        <authorList>
            <person name="Mckay L.J."/>
            <person name="Dlakic M."/>
            <person name="Fields M.W."/>
            <person name="Delmont T.O."/>
            <person name="Eren A.M."/>
            <person name="Jay Z.J."/>
            <person name="Klingelsmith K.B."/>
            <person name="Rusch D.B."/>
            <person name="Inskeep W.P."/>
        </authorList>
    </citation>
    <scope>NUCLEOTIDE SEQUENCE [LARGE SCALE GENOMIC DNA]</scope>
    <source>
        <strain evidence="2 3">WS</strain>
    </source>
</reference>
<proteinExistence type="predicted"/>
<comment type="caution">
    <text evidence="2">The sequence shown here is derived from an EMBL/GenBank/DDBJ whole genome shotgun (WGS) entry which is preliminary data.</text>
</comment>
<evidence type="ECO:0000256" key="1">
    <source>
        <dbReference type="SAM" id="Phobius"/>
    </source>
</evidence>